<feature type="transmembrane region" description="Helical" evidence="2">
    <location>
        <begin position="526"/>
        <end position="549"/>
    </location>
</feature>
<name>A0A5M6D145_9BACT</name>
<evidence type="ECO:0000313" key="4">
    <source>
        <dbReference type="EMBL" id="KAA5541194.1"/>
    </source>
</evidence>
<dbReference type="AlphaFoldDB" id="A0A5M6D145"/>
<dbReference type="PANTHER" id="PTHR34211:SF3">
    <property type="entry name" value="CALCINEURIN-LIKE METALLO-PHOSPHOESTERASE SUPERFAMILY PROTEIN"/>
    <property type="match status" value="1"/>
</dbReference>
<keyword evidence="2" id="KW-1133">Transmembrane helix</keyword>
<evidence type="ECO:0000256" key="1">
    <source>
        <dbReference type="SAM" id="Coils"/>
    </source>
</evidence>
<dbReference type="SUPFAM" id="SSF56300">
    <property type="entry name" value="Metallo-dependent phosphatases"/>
    <property type="match status" value="1"/>
</dbReference>
<accession>A0A5M6D145</accession>
<keyword evidence="5" id="KW-1185">Reference proteome</keyword>
<evidence type="ECO:0000313" key="5">
    <source>
        <dbReference type="Proteomes" id="UP000323426"/>
    </source>
</evidence>
<feature type="transmembrane region" description="Helical" evidence="2">
    <location>
        <begin position="486"/>
        <end position="506"/>
    </location>
</feature>
<protein>
    <submittedName>
        <fullName evidence="4">Metallophosphoesterase</fullName>
    </submittedName>
</protein>
<feature type="transmembrane region" description="Helical" evidence="2">
    <location>
        <begin position="401"/>
        <end position="424"/>
    </location>
</feature>
<dbReference type="GO" id="GO:0016787">
    <property type="term" value="F:hydrolase activity"/>
    <property type="evidence" value="ECO:0007669"/>
    <property type="project" value="InterPro"/>
</dbReference>
<keyword evidence="1" id="KW-0175">Coiled coil</keyword>
<dbReference type="Pfam" id="PF00149">
    <property type="entry name" value="Metallophos"/>
    <property type="match status" value="1"/>
</dbReference>
<evidence type="ECO:0000256" key="2">
    <source>
        <dbReference type="SAM" id="Phobius"/>
    </source>
</evidence>
<proteinExistence type="predicted"/>
<keyword evidence="2" id="KW-0472">Membrane</keyword>
<comment type="caution">
    <text evidence="4">The sequence shown here is derived from an EMBL/GenBank/DDBJ whole genome shotgun (WGS) entry which is preliminary data.</text>
</comment>
<reference evidence="4 5" key="1">
    <citation type="submission" date="2019-09" db="EMBL/GenBank/DDBJ databases">
        <title>Genome sequence and assembly of Adhaeribacter sp.</title>
        <authorList>
            <person name="Chhetri G."/>
        </authorList>
    </citation>
    <scope>NUCLEOTIDE SEQUENCE [LARGE SCALE GENOMIC DNA]</scope>
    <source>
        <strain evidence="4 5">DK36</strain>
    </source>
</reference>
<dbReference type="Proteomes" id="UP000323426">
    <property type="component" value="Unassembled WGS sequence"/>
</dbReference>
<dbReference type="Gene3D" id="3.60.21.10">
    <property type="match status" value="1"/>
</dbReference>
<gene>
    <name evidence="4" type="ORF">F0145_21430</name>
</gene>
<feature type="transmembrane region" description="Helical" evidence="2">
    <location>
        <begin position="452"/>
        <end position="474"/>
    </location>
</feature>
<dbReference type="PANTHER" id="PTHR34211">
    <property type="entry name" value="CALCINEURIN-LIKE METALLO-PHOSPHOESTERASE SUPERFAMILY PROTEIN"/>
    <property type="match status" value="1"/>
</dbReference>
<feature type="coiled-coil region" evidence="1">
    <location>
        <begin position="29"/>
        <end position="63"/>
    </location>
</feature>
<feature type="domain" description="Calcineurin-like phosphoesterase" evidence="3">
    <location>
        <begin position="126"/>
        <end position="337"/>
    </location>
</feature>
<evidence type="ECO:0000259" key="3">
    <source>
        <dbReference type="Pfam" id="PF00149"/>
    </source>
</evidence>
<keyword evidence="2" id="KW-0812">Transmembrane</keyword>
<dbReference type="EMBL" id="VWSF01000023">
    <property type="protein sequence ID" value="KAA5541194.1"/>
    <property type="molecule type" value="Genomic_DNA"/>
</dbReference>
<sequence length="640" mass="73035">MVGLSGEGRKKHLKVTSSAIINIYVQPLSSCAMAQVKAAEKQVKVAEKQAKAAEKIKKAVLEDPFDYTPKKMVGWYDARQLLGTAVKTVISSVFGSYSDKREIQACLAKPDTYDYSHLNEAWVDYMSDTGDGFHSTFTMANLLSEPEREVGGYPTFKGDILILGGDQVYPVANRNDYKNRFRGPFDSACRHQYEQQKAANKLFEKEHHVFAIPGNHDWYDGLSNFIKIFCQERTIGSWLTKQQRSYFAIKLPHNWWLWGIDIQLEADIDHPQLQYFDKIAAKKMQPGDKVILCTAEPSWIFTSRNNDKTYDNLKFFEQRYIVQNGFELVVTLAGDLHHYAHYALTENGKTYHKITSGGGGAFSHPTHNLKDELKLREGKFKLQATFPTKAQSRLMALRTLIFPWFNLQFAAFMGFFYLLFAWLLQENDHAFVTIINQYPLDLNGFLNYTNHVLNIILFSPFMVFFIGLAIFGVTKFTDTKSSRTPFLWLLGLVHGCVHILNGFLLIRLCSSLAFSMEISLWRQIGVLTVALFVAGGLTGCIVMGTYLFICNLVFRIHDNEAFSSFKYSGYKNFLRLHITAEALSIYPIGVERTAVWKKEGKIYHPDQKVKTKLVDEVITIKTKKYEEAPQSVPVLTHNGY</sequence>
<dbReference type="InterPro" id="IPR004843">
    <property type="entry name" value="Calcineurin-like_PHP"/>
</dbReference>
<organism evidence="4 5">
    <name type="scientific">Adhaeribacter rhizoryzae</name>
    <dbReference type="NCBI Taxonomy" id="2607907"/>
    <lineage>
        <taxon>Bacteria</taxon>
        <taxon>Pseudomonadati</taxon>
        <taxon>Bacteroidota</taxon>
        <taxon>Cytophagia</taxon>
        <taxon>Cytophagales</taxon>
        <taxon>Hymenobacteraceae</taxon>
        <taxon>Adhaeribacter</taxon>
    </lineage>
</organism>
<dbReference type="InterPro" id="IPR029052">
    <property type="entry name" value="Metallo-depent_PP-like"/>
</dbReference>